<evidence type="ECO:0000313" key="5">
    <source>
        <dbReference type="Proteomes" id="UP000003244"/>
    </source>
</evidence>
<dbReference type="OrthoDB" id="9812708at2"/>
<comment type="caution">
    <text evidence="4">The sequence shown here is derived from an EMBL/GenBank/DDBJ whole genome shotgun (WGS) entry which is preliminary data.</text>
</comment>
<organism evidence="4 5">
    <name type="scientific">Peptostreptococcus stomatis DSM 17678</name>
    <dbReference type="NCBI Taxonomy" id="596315"/>
    <lineage>
        <taxon>Bacteria</taxon>
        <taxon>Bacillati</taxon>
        <taxon>Bacillota</taxon>
        <taxon>Clostridia</taxon>
        <taxon>Peptostreptococcales</taxon>
        <taxon>Peptostreptococcaceae</taxon>
        <taxon>Peptostreptococcus</taxon>
    </lineage>
</organism>
<reference evidence="4 5" key="1">
    <citation type="submission" date="2010-08" db="EMBL/GenBank/DDBJ databases">
        <authorList>
            <person name="Harkins D.M."/>
            <person name="Madupu R."/>
            <person name="Durkin A.S."/>
            <person name="Torralba M."/>
            <person name="Methe B."/>
            <person name="Sutton G.G."/>
            <person name="Nelson K.E."/>
        </authorList>
    </citation>
    <scope>NUCLEOTIDE SEQUENCE [LARGE SCALE GENOMIC DNA]</scope>
    <source>
        <strain evidence="4 5">DSM 17678</strain>
    </source>
</reference>
<dbReference type="GeneID" id="84800968"/>
<proteinExistence type="predicted"/>
<feature type="repeat" description="ANK" evidence="3">
    <location>
        <begin position="106"/>
        <end position="138"/>
    </location>
</feature>
<evidence type="ECO:0000256" key="1">
    <source>
        <dbReference type="ARBA" id="ARBA00022737"/>
    </source>
</evidence>
<protein>
    <submittedName>
        <fullName evidence="4">Ankyrin repeat protein</fullName>
    </submittedName>
</protein>
<accession>E0E3X1</accession>
<name>E0E3X1_9FIRM</name>
<dbReference type="InterPro" id="IPR036770">
    <property type="entry name" value="Ankyrin_rpt-contain_sf"/>
</dbReference>
<dbReference type="Gene3D" id="1.25.40.20">
    <property type="entry name" value="Ankyrin repeat-containing domain"/>
    <property type="match status" value="1"/>
</dbReference>
<dbReference type="AlphaFoldDB" id="E0E3X1"/>
<dbReference type="SUPFAM" id="SSF48403">
    <property type="entry name" value="Ankyrin repeat"/>
    <property type="match status" value="1"/>
</dbReference>
<evidence type="ECO:0000256" key="3">
    <source>
        <dbReference type="PROSITE-ProRule" id="PRU00023"/>
    </source>
</evidence>
<dbReference type="Pfam" id="PF12796">
    <property type="entry name" value="Ank_2"/>
    <property type="match status" value="1"/>
</dbReference>
<evidence type="ECO:0000313" key="4">
    <source>
        <dbReference type="EMBL" id="EFM64474.1"/>
    </source>
</evidence>
<keyword evidence="2 3" id="KW-0040">ANK repeat</keyword>
<dbReference type="SMART" id="SM00248">
    <property type="entry name" value="ANK"/>
    <property type="match status" value="4"/>
</dbReference>
<dbReference type="STRING" id="596315.HMPREF0634_0613"/>
<dbReference type="PROSITE" id="PS50088">
    <property type="entry name" value="ANK_REPEAT"/>
    <property type="match status" value="1"/>
</dbReference>
<sequence>MGKKKRVTLPKNFEELINNGDIEGLKALYEKCELNASYDGRFGKNTALHHANVPEELARWLVGEGLDVNVENYYGRTPLYSHATLGRSSVKLFYDLGGDIEKTDRYGNTPLHTAASFFHSDTVRFLVEKGANICVKNDMGQTPLASCLSVCGNSNIIEAAKIADIILQAGDKITPDMIERVKHIGQNFEFHRENFHKDSIPETDSALKKLYTLFNVEPVKERKIHDGISPIIVKDGSWKEQFEMLWDFLVPSRGPAKTLQGEAIRISGRVHDELYRNGGVNWDRGYRNMLIALLKFFASGNSLAEKELEEAKRLVSDIRKKDSDEDFIINHLCQLSVLWVGLNPDPISLDKTNYTR</sequence>
<dbReference type="eggNOG" id="COG0666">
    <property type="taxonomic scope" value="Bacteria"/>
</dbReference>
<dbReference type="PROSITE" id="PS50297">
    <property type="entry name" value="ANK_REP_REGION"/>
    <property type="match status" value="1"/>
</dbReference>
<evidence type="ECO:0000256" key="2">
    <source>
        <dbReference type="ARBA" id="ARBA00023043"/>
    </source>
</evidence>
<dbReference type="Proteomes" id="UP000003244">
    <property type="component" value="Unassembled WGS sequence"/>
</dbReference>
<dbReference type="InterPro" id="IPR002110">
    <property type="entry name" value="Ankyrin_rpt"/>
</dbReference>
<keyword evidence="1" id="KW-0677">Repeat</keyword>
<dbReference type="RefSeq" id="WP_007790155.1">
    <property type="nucleotide sequence ID" value="NZ_ADGQ01000060.1"/>
</dbReference>
<dbReference type="PANTHER" id="PTHR24171">
    <property type="entry name" value="ANKYRIN REPEAT DOMAIN-CONTAINING PROTEIN 39-RELATED"/>
    <property type="match status" value="1"/>
</dbReference>
<dbReference type="EMBL" id="ADGQ01000060">
    <property type="protein sequence ID" value="EFM64474.1"/>
    <property type="molecule type" value="Genomic_DNA"/>
</dbReference>
<keyword evidence="5" id="KW-1185">Reference proteome</keyword>
<gene>
    <name evidence="4" type="ORF">HMPREF0634_0613</name>
</gene>